<proteinExistence type="predicted"/>
<dbReference type="Proteomes" id="UP000186607">
    <property type="component" value="Unassembled WGS sequence"/>
</dbReference>
<dbReference type="RefSeq" id="WP_075835188.1">
    <property type="nucleotide sequence ID" value="NZ_MSTI01000136.1"/>
</dbReference>
<dbReference type="SUPFAM" id="SSF52540">
    <property type="entry name" value="P-loop containing nucleoside triphosphate hydrolases"/>
    <property type="match status" value="1"/>
</dbReference>
<dbReference type="AlphaFoldDB" id="A0A1U7NUL9"/>
<evidence type="ECO:0000313" key="1">
    <source>
        <dbReference type="EMBL" id="OLV16600.1"/>
    </source>
</evidence>
<dbReference type="InterPro" id="IPR036388">
    <property type="entry name" value="WH-like_DNA-bd_sf"/>
</dbReference>
<evidence type="ECO:0000313" key="2">
    <source>
        <dbReference type="Proteomes" id="UP000186607"/>
    </source>
</evidence>
<name>A0A1U7NUL9_9DEIO</name>
<keyword evidence="2" id="KW-1185">Reference proteome</keyword>
<dbReference type="InterPro" id="IPR011990">
    <property type="entry name" value="TPR-like_helical_dom_sf"/>
</dbReference>
<dbReference type="Gene3D" id="1.10.10.10">
    <property type="entry name" value="Winged helix-like DNA-binding domain superfamily/Winged helix DNA-binding domain"/>
    <property type="match status" value="1"/>
</dbReference>
<comment type="caution">
    <text evidence="1">The sequence shown here is derived from an EMBL/GenBank/DDBJ whole genome shotgun (WGS) entry which is preliminary data.</text>
</comment>
<gene>
    <name evidence="1" type="ORF">BOO71_0011365</name>
</gene>
<dbReference type="STRING" id="249408.BOO71_0011365"/>
<protein>
    <submittedName>
        <fullName evidence="1">Pimaricin regulator</fullName>
    </submittedName>
</protein>
<accession>A0A1U7NUL9</accession>
<dbReference type="OrthoDB" id="51592at2"/>
<dbReference type="InterPro" id="IPR027417">
    <property type="entry name" value="P-loop_NTPase"/>
</dbReference>
<reference evidence="1 2" key="1">
    <citation type="submission" date="2017-01" db="EMBL/GenBank/DDBJ databases">
        <title>Genome Analysis of Deinococcus marmoris KOPRI26562.</title>
        <authorList>
            <person name="Kim J.H."/>
            <person name="Oh H.-M."/>
        </authorList>
    </citation>
    <scope>NUCLEOTIDE SEQUENCE [LARGE SCALE GENOMIC DNA]</scope>
    <source>
        <strain evidence="1 2">KOPRI26562</strain>
    </source>
</reference>
<dbReference type="EMBL" id="MSTI01000136">
    <property type="protein sequence ID" value="OLV16600.1"/>
    <property type="molecule type" value="Genomic_DNA"/>
</dbReference>
<organism evidence="1 2">
    <name type="scientific">Deinococcus marmoris</name>
    <dbReference type="NCBI Taxonomy" id="249408"/>
    <lineage>
        <taxon>Bacteria</taxon>
        <taxon>Thermotogati</taxon>
        <taxon>Deinococcota</taxon>
        <taxon>Deinococci</taxon>
        <taxon>Deinococcales</taxon>
        <taxon>Deinococcaceae</taxon>
        <taxon>Deinococcus</taxon>
    </lineage>
</organism>
<dbReference type="Gene3D" id="1.25.40.10">
    <property type="entry name" value="Tetratricopeptide repeat domain"/>
    <property type="match status" value="3"/>
</dbReference>
<dbReference type="SUPFAM" id="SSF48452">
    <property type="entry name" value="TPR-like"/>
    <property type="match status" value="2"/>
</dbReference>
<sequence>MDARSQHVANRLRGLAAHRSGVAVGLWGEPGIGKTHLAQALLRVTPCPSITVQATQPLEQLILALPRPRKPGVWLEQSVAGLEQGASLSAGHAAELLAAHLGAGAPLVILAENLHGCSAAQLQSWQDLAARVSQIRGVGLLVTSRTQPPGGFEAVRLSPLSRAESDGLLESEIGGSLPHEALGWIFERAAGHPLFTLEFFRFLARQGVIWNDGQHWRWRAPERRMVPGTVEALIEQLVAGVAAAPGLEDIIHAKALLGQGVEPALLAQVAGLSDQAAVTATAHLSREGILLEDEFAQPLYAEVITRGLTASRRQVLARRAITAYQAVPQRAAAFVADAALDPAQALNLLTQAARQATQDRQEGQAAQWLVQAVNYATGPEQAALAFEAATALKGSDLPTAIRLGELALKITPHDILTIDLLARIFATRREQDRLEQVLAHLPESEQGEGGLSRQIRLRSIIGDDQGVVELFEQHPELLESNPETCYDIGWSLLNLGRADEADHLVTVAQQHPALSDHTAALLSYLRGILCAQRADNAGAEVFFRQSLAIARTLGEIHNIISSLHAHAMVLQDLGEYHAALPELQEAAMLSLQRGHVVQYAEANLAIADQLVWFGDYDRAEGLYLESLDILERQPPHGFLIDGLNALAELYLTLDTAFNVTLARKYASGALRVSRALNHLVGQARATRVLAATLIHDGQLTLAGEQAEEALALATLSGRPRQQREALLVMSRVEQAQGDPALARQHLGEALQLAVEIAEPFPTRVIELELCALNHETSRARDHLEWFEQRGLRHGVHLVYRLFPGLAGRLTGQSAPPVPEFRLKVLGPMRWESVSGAIPVRGRKRQELLAALLEARIEGRAEVPRLSLLESLYPEQAEGRAGLLLADLVYQVRELLGAGTILTTTAGYALGSGVSSDAEIFLVHGDTRLWRGSPLSGLDPAARSETVREALCLMLQRQGEAQLISDPTEALRVADLLTDADPYNLEALGLTLRAWRGVGNPKALSRSYDQARARFLDVGERLPEHWEDCLATLNPPQVLGLIRAAT</sequence>